<accession>A0AAD7YAS7</accession>
<keyword evidence="3" id="KW-1185">Reference proteome</keyword>
<gene>
    <name evidence="2" type="ORF">PYW07_008968</name>
</gene>
<dbReference type="EMBL" id="JARGEI010000024">
    <property type="protein sequence ID" value="KAJ8709142.1"/>
    <property type="molecule type" value="Genomic_DNA"/>
</dbReference>
<proteinExistence type="predicted"/>
<comment type="caution">
    <text evidence="2">The sequence shown here is derived from an EMBL/GenBank/DDBJ whole genome shotgun (WGS) entry which is preliminary data.</text>
</comment>
<dbReference type="AlphaFoldDB" id="A0AAD7YAS7"/>
<evidence type="ECO:0000313" key="3">
    <source>
        <dbReference type="Proteomes" id="UP001231518"/>
    </source>
</evidence>
<dbReference type="Proteomes" id="UP001231518">
    <property type="component" value="Chromosome 22"/>
</dbReference>
<evidence type="ECO:0000256" key="1">
    <source>
        <dbReference type="SAM" id="MobiDB-lite"/>
    </source>
</evidence>
<name>A0AAD7YAS7_MYTSE</name>
<protein>
    <submittedName>
        <fullName evidence="2">Uncharacterized protein</fullName>
    </submittedName>
</protein>
<feature type="compositionally biased region" description="Basic and acidic residues" evidence="1">
    <location>
        <begin position="239"/>
        <end position="248"/>
    </location>
</feature>
<dbReference type="CDD" id="cd00117">
    <property type="entry name" value="TFP"/>
    <property type="match status" value="1"/>
</dbReference>
<evidence type="ECO:0000313" key="2">
    <source>
        <dbReference type="EMBL" id="KAJ8709142.1"/>
    </source>
</evidence>
<organism evidence="2 3">
    <name type="scientific">Mythimna separata</name>
    <name type="common">Oriental armyworm</name>
    <name type="synonym">Pseudaletia separata</name>
    <dbReference type="NCBI Taxonomy" id="271217"/>
    <lineage>
        <taxon>Eukaryota</taxon>
        <taxon>Metazoa</taxon>
        <taxon>Ecdysozoa</taxon>
        <taxon>Arthropoda</taxon>
        <taxon>Hexapoda</taxon>
        <taxon>Insecta</taxon>
        <taxon>Pterygota</taxon>
        <taxon>Neoptera</taxon>
        <taxon>Endopterygota</taxon>
        <taxon>Lepidoptera</taxon>
        <taxon>Glossata</taxon>
        <taxon>Ditrysia</taxon>
        <taxon>Noctuoidea</taxon>
        <taxon>Noctuidae</taxon>
        <taxon>Noctuinae</taxon>
        <taxon>Hadenini</taxon>
        <taxon>Mythimna</taxon>
    </lineage>
</organism>
<sequence length="446" mass="49396">MGYVMKLILLAFYKTLHTYTRLHENCDILIKKKTFKKMPPPETKFVLARIVVSAVFISLCVPSEAETRRCYWCGPLAEQVHRSQRAPPCSAPDTQVTDCDPGFPYCAIVATAPPNIESRYCVKLYQDECYLLYCNSTRTWRMTCPCRGDLCNGPNTERELDAFAGLAKLAAKTQHSRNRRALMNTAGFISLNTNRKNRIDNTTAEENKNIVSNLTENPDEADVKANDDEINDTTVAAETDAKDTESHIDTTAASVSQDDKSDETEKVETTTQENVEVKNNEVTTNIPITEEVIKTIDSHMNETSIQIDIPSATIESSDLKTEIIVMSSEIPKVLNDTKLPDITSNVNIPDVPTTAEIATQSAVENKVMAETTTKATNSAPEMKMNENNVKPSESLPTMKALQQDTTVAKTTATLRATTTDKPRNNTATRIDAHLFTLAVGVVLNYV</sequence>
<feature type="region of interest" description="Disordered" evidence="1">
    <location>
        <begin position="237"/>
        <end position="271"/>
    </location>
</feature>
<feature type="compositionally biased region" description="Basic and acidic residues" evidence="1">
    <location>
        <begin position="257"/>
        <end position="268"/>
    </location>
</feature>
<reference evidence="2" key="1">
    <citation type="submission" date="2023-03" db="EMBL/GenBank/DDBJ databases">
        <title>Chromosome-level genomes of two armyworms, Mythimna separata and Mythimna loreyi, provide insights into the biosynthesis and reception of sex pheromones.</title>
        <authorList>
            <person name="Zhao H."/>
        </authorList>
    </citation>
    <scope>NUCLEOTIDE SEQUENCE</scope>
    <source>
        <strain evidence="2">BeijingLab</strain>
        <tissue evidence="2">Pupa</tissue>
    </source>
</reference>